<protein>
    <recommendedName>
        <fullName evidence="3">Heterokaryon incompatibility domain-containing protein</fullName>
    </recommendedName>
</protein>
<dbReference type="STRING" id="278938.A0A4Z1J126"/>
<name>A0A4Z1J126_9HELO</name>
<dbReference type="AlphaFoldDB" id="A0A4Z1J126"/>
<sequence>MAASQARYRNDGESIFVDDASQPLGSFTCKPLDSDSDSESFRSLNGNDTLSCKLVSTEFGEKSRFRALSYMWGDGTENETIMLNRAEFQVR</sequence>
<organism evidence="1 2">
    <name type="scientific">Botrytis elliptica</name>
    <dbReference type="NCBI Taxonomy" id="278938"/>
    <lineage>
        <taxon>Eukaryota</taxon>
        <taxon>Fungi</taxon>
        <taxon>Dikarya</taxon>
        <taxon>Ascomycota</taxon>
        <taxon>Pezizomycotina</taxon>
        <taxon>Leotiomycetes</taxon>
        <taxon>Helotiales</taxon>
        <taxon>Sclerotiniaceae</taxon>
        <taxon>Botrytis</taxon>
    </lineage>
</organism>
<keyword evidence="2" id="KW-1185">Reference proteome</keyword>
<accession>A0A4Z1J126</accession>
<proteinExistence type="predicted"/>
<dbReference type="Proteomes" id="UP000297229">
    <property type="component" value="Unassembled WGS sequence"/>
</dbReference>
<evidence type="ECO:0008006" key="3">
    <source>
        <dbReference type="Google" id="ProtNLM"/>
    </source>
</evidence>
<evidence type="ECO:0000313" key="2">
    <source>
        <dbReference type="Proteomes" id="UP000297229"/>
    </source>
</evidence>
<comment type="caution">
    <text evidence="1">The sequence shown here is derived from an EMBL/GenBank/DDBJ whole genome shotgun (WGS) entry which is preliminary data.</text>
</comment>
<gene>
    <name evidence="1" type="ORF">BELL_1014g00050</name>
</gene>
<dbReference type="EMBL" id="PQXM01001012">
    <property type="protein sequence ID" value="TGO65332.1"/>
    <property type="molecule type" value="Genomic_DNA"/>
</dbReference>
<reference evidence="1 2" key="1">
    <citation type="submission" date="2017-12" db="EMBL/GenBank/DDBJ databases">
        <title>Comparative genomics of Botrytis spp.</title>
        <authorList>
            <person name="Valero-Jimenez C.A."/>
            <person name="Tapia P."/>
            <person name="Veloso J."/>
            <person name="Silva-Moreno E."/>
            <person name="Staats M."/>
            <person name="Valdes J.H."/>
            <person name="Van Kan J.A.L."/>
        </authorList>
    </citation>
    <scope>NUCLEOTIDE SEQUENCE [LARGE SCALE GENOMIC DNA]</scope>
    <source>
        <strain evidence="1 2">Be9601</strain>
    </source>
</reference>
<evidence type="ECO:0000313" key="1">
    <source>
        <dbReference type="EMBL" id="TGO65332.1"/>
    </source>
</evidence>